<dbReference type="RefSeq" id="WP_077996210.1">
    <property type="nucleotide sequence ID" value="NZ_CP019794.1"/>
</dbReference>
<accession>A0A1V0USY9</accession>
<evidence type="ECO:0000313" key="1">
    <source>
        <dbReference type="EMBL" id="ARF68102.1"/>
    </source>
</evidence>
<gene>
    <name evidence="1" type="ORF">B7C51_10070</name>
</gene>
<dbReference type="EMBL" id="CP020557">
    <property type="protein sequence ID" value="ARF68102.1"/>
    <property type="molecule type" value="Genomic_DNA"/>
</dbReference>
<sequence length="88" mass="10788">MKAIVDYFSNCHYWWAEGKKIRLRNIYYRITYGLIDYYTKQSWLDKAIELFHAIQKNAPYEEEIYMLLFERESSKGQCLCCFSPYLFK</sequence>
<name>A0A1V0USY9_9BACL</name>
<reference evidence="1 2" key="1">
    <citation type="submission" date="2017-03" db="EMBL/GenBank/DDBJ databases">
        <title>Paenibacillus larvae genome sequencing.</title>
        <authorList>
            <person name="Dingman D.W."/>
        </authorList>
    </citation>
    <scope>NUCLEOTIDE SEQUENCE [LARGE SCALE GENOMIC DNA]</scope>
    <source>
        <strain evidence="1 2">SAG 10367</strain>
    </source>
</reference>
<organism evidence="1 2">
    <name type="scientific">Paenibacillus larvae subsp. pulvifaciens</name>
    <dbReference type="NCBI Taxonomy" id="1477"/>
    <lineage>
        <taxon>Bacteria</taxon>
        <taxon>Bacillati</taxon>
        <taxon>Bacillota</taxon>
        <taxon>Bacilli</taxon>
        <taxon>Bacillales</taxon>
        <taxon>Paenibacillaceae</taxon>
        <taxon>Paenibacillus</taxon>
    </lineage>
</organism>
<evidence type="ECO:0000313" key="2">
    <source>
        <dbReference type="Proteomes" id="UP000192727"/>
    </source>
</evidence>
<dbReference type="AlphaFoldDB" id="A0A1V0USY9"/>
<dbReference type="GeneID" id="64220683"/>
<protein>
    <submittedName>
        <fullName evidence="1">Uncharacterized protein</fullName>
    </submittedName>
</protein>
<proteinExistence type="predicted"/>
<dbReference type="Proteomes" id="UP000192727">
    <property type="component" value="Chromosome"/>
</dbReference>